<evidence type="ECO:0000313" key="2">
    <source>
        <dbReference type="Proteomes" id="UP001566132"/>
    </source>
</evidence>
<name>A0ABD1E3U4_HYPHA</name>
<gene>
    <name evidence="1" type="ORF">ABEB36_014163</name>
</gene>
<sequence length="169" mass="20014">MEIMEIKQKLHQFKKKDVIVHPGEYRNIFSEYATVLNLETDYRVFNWKKTIESVIKPLGQWHFQFAAAKRISILKTQIQKKTVLIKGESNYKSDLSVYKSVLKREKTFADLNLELLPMQCEVKPAKLRDVDVLLKKHYGSNWRHFSDVDLSFYKRIIDNVIDSYESITL</sequence>
<accession>A0ABD1E3U4</accession>
<evidence type="ECO:0000313" key="1">
    <source>
        <dbReference type="EMBL" id="KAL1489230.1"/>
    </source>
</evidence>
<keyword evidence="2" id="KW-1185">Reference proteome</keyword>
<reference evidence="1 2" key="1">
    <citation type="submission" date="2024-05" db="EMBL/GenBank/DDBJ databases">
        <title>Genetic variation in Jamaican populations of the coffee berry borer (Hypothenemus hampei).</title>
        <authorList>
            <person name="Errbii M."/>
            <person name="Myrie A."/>
        </authorList>
    </citation>
    <scope>NUCLEOTIDE SEQUENCE [LARGE SCALE GENOMIC DNA]</scope>
    <source>
        <strain evidence="1">JA-Hopewell-2020-01-JO</strain>
        <tissue evidence="1">Whole body</tissue>
    </source>
</reference>
<dbReference type="EMBL" id="JBDJPC010000012">
    <property type="protein sequence ID" value="KAL1489230.1"/>
    <property type="molecule type" value="Genomic_DNA"/>
</dbReference>
<dbReference type="AlphaFoldDB" id="A0ABD1E3U4"/>
<comment type="caution">
    <text evidence="1">The sequence shown here is derived from an EMBL/GenBank/DDBJ whole genome shotgun (WGS) entry which is preliminary data.</text>
</comment>
<dbReference type="Proteomes" id="UP001566132">
    <property type="component" value="Unassembled WGS sequence"/>
</dbReference>
<organism evidence="1 2">
    <name type="scientific">Hypothenemus hampei</name>
    <name type="common">Coffee berry borer</name>
    <dbReference type="NCBI Taxonomy" id="57062"/>
    <lineage>
        <taxon>Eukaryota</taxon>
        <taxon>Metazoa</taxon>
        <taxon>Ecdysozoa</taxon>
        <taxon>Arthropoda</taxon>
        <taxon>Hexapoda</taxon>
        <taxon>Insecta</taxon>
        <taxon>Pterygota</taxon>
        <taxon>Neoptera</taxon>
        <taxon>Endopterygota</taxon>
        <taxon>Coleoptera</taxon>
        <taxon>Polyphaga</taxon>
        <taxon>Cucujiformia</taxon>
        <taxon>Curculionidae</taxon>
        <taxon>Scolytinae</taxon>
        <taxon>Hypothenemus</taxon>
    </lineage>
</organism>
<proteinExistence type="predicted"/>
<protein>
    <submittedName>
        <fullName evidence="1">Uncharacterized protein</fullName>
    </submittedName>
</protein>